<feature type="signal peptide" evidence="1">
    <location>
        <begin position="1"/>
        <end position="17"/>
    </location>
</feature>
<evidence type="ECO:0000256" key="1">
    <source>
        <dbReference type="SAM" id="SignalP"/>
    </source>
</evidence>
<dbReference type="EMBL" id="CAJOBI010195321">
    <property type="protein sequence ID" value="CAF4974498.1"/>
    <property type="molecule type" value="Genomic_DNA"/>
</dbReference>
<keyword evidence="1" id="KW-0732">Signal</keyword>
<comment type="caution">
    <text evidence="2">The sequence shown here is derived from an EMBL/GenBank/DDBJ whole genome shotgun (WGS) entry which is preliminary data.</text>
</comment>
<reference evidence="2" key="1">
    <citation type="submission" date="2021-02" db="EMBL/GenBank/DDBJ databases">
        <authorList>
            <person name="Nowell W R."/>
        </authorList>
    </citation>
    <scope>NUCLEOTIDE SEQUENCE</scope>
</reference>
<sequence>MMVIIIFYLIFMSSVNSIAIDIRYPQFFRQSSIDSSVEIIEGKSAGSFIAFINLINYTNIIPNEW</sequence>
<name>A0A8S3DJW8_9BILA</name>
<proteinExistence type="predicted"/>
<feature type="chain" id="PRO_5035768601" evidence="1">
    <location>
        <begin position="18"/>
        <end position="65"/>
    </location>
</feature>
<dbReference type="AlphaFoldDB" id="A0A8S3DJW8"/>
<accession>A0A8S3DJW8</accession>
<dbReference type="Proteomes" id="UP000676336">
    <property type="component" value="Unassembled WGS sequence"/>
</dbReference>
<evidence type="ECO:0000313" key="3">
    <source>
        <dbReference type="Proteomes" id="UP000676336"/>
    </source>
</evidence>
<protein>
    <submittedName>
        <fullName evidence="2">Uncharacterized protein</fullName>
    </submittedName>
</protein>
<organism evidence="2 3">
    <name type="scientific">Rotaria magnacalcarata</name>
    <dbReference type="NCBI Taxonomy" id="392030"/>
    <lineage>
        <taxon>Eukaryota</taxon>
        <taxon>Metazoa</taxon>
        <taxon>Spiralia</taxon>
        <taxon>Gnathifera</taxon>
        <taxon>Rotifera</taxon>
        <taxon>Eurotatoria</taxon>
        <taxon>Bdelloidea</taxon>
        <taxon>Philodinida</taxon>
        <taxon>Philodinidae</taxon>
        <taxon>Rotaria</taxon>
    </lineage>
</organism>
<gene>
    <name evidence="2" type="ORF">SMN809_LOCUS55358</name>
</gene>
<evidence type="ECO:0000313" key="2">
    <source>
        <dbReference type="EMBL" id="CAF4974498.1"/>
    </source>
</evidence>
<feature type="non-terminal residue" evidence="2">
    <location>
        <position position="65"/>
    </location>
</feature>